<keyword evidence="1" id="KW-1133">Transmembrane helix</keyword>
<evidence type="ECO:0000313" key="7">
    <source>
        <dbReference type="EMBL" id="TSJ84676.1"/>
    </source>
</evidence>
<dbReference type="Proteomes" id="UP000248128">
    <property type="component" value="Unassembled WGS sequence"/>
</dbReference>
<comment type="caution">
    <text evidence="6">The sequence shown here is derived from an EMBL/GenBank/DDBJ whole genome shotgun (WGS) entry which is preliminary data.</text>
</comment>
<reference evidence="3 12" key="4">
    <citation type="submission" date="2019-11" db="EMBL/GenBank/DDBJ databases">
        <title>Draft Genome Sequence of Plant Growth-Promoting Rhizosphere-Associated Bacteria.</title>
        <authorList>
            <person name="Vasilyev I.Y."/>
            <person name="Radchenko V."/>
            <person name="Ilnitskaya E.V."/>
        </authorList>
    </citation>
    <scope>NUCLEOTIDE SEQUENCE [LARGE SCALE GENOMIC DNA]</scope>
    <source>
        <strain evidence="3 12">VRA_9sq_n</strain>
    </source>
</reference>
<evidence type="ECO:0000313" key="11">
    <source>
        <dbReference type="Proteomes" id="UP000317536"/>
    </source>
</evidence>
<gene>
    <name evidence="4" type="ORF">CQR44_0762</name>
    <name evidence="6" type="ORF">DKK74_03670</name>
    <name evidence="5" type="ORF">DKK75_04720</name>
    <name evidence="7" type="ORF">FPK29_08930</name>
    <name evidence="3" type="ORF">GKC41_08620</name>
    <name evidence="2" type="ORF">J1F30_08380</name>
</gene>
<evidence type="ECO:0000313" key="2">
    <source>
        <dbReference type="EMBL" id="MBO0624364.1"/>
    </source>
</evidence>
<keyword evidence="13" id="KW-1185">Reference proteome</keyword>
<feature type="transmembrane region" description="Helical" evidence="1">
    <location>
        <begin position="95"/>
        <end position="113"/>
    </location>
</feature>
<evidence type="ECO:0000256" key="1">
    <source>
        <dbReference type="SAM" id="Phobius"/>
    </source>
</evidence>
<dbReference type="Proteomes" id="UP000233731">
    <property type="component" value="Unassembled WGS sequence"/>
</dbReference>
<dbReference type="GeneID" id="93050619"/>
<dbReference type="EMBL" id="WKKW01000011">
    <property type="protein sequence ID" value="MSD91698.1"/>
    <property type="molecule type" value="Genomic_DNA"/>
</dbReference>
<protein>
    <submittedName>
        <fullName evidence="6">Uncharacterized protein</fullName>
    </submittedName>
</protein>
<reference evidence="7 11" key="3">
    <citation type="submission" date="2019-07" db="EMBL/GenBank/DDBJ databases">
        <title>Bifidobacterium asteroides genomes.</title>
        <authorList>
            <person name="Zheng H."/>
        </authorList>
    </citation>
    <scope>NUCLEOTIDE SEQUENCE [LARGE SCALE GENOMIC DNA]</scope>
    <source>
        <strain evidence="7 11">W8111</strain>
    </source>
</reference>
<evidence type="ECO:0000313" key="9">
    <source>
        <dbReference type="Proteomes" id="UP000247744"/>
    </source>
</evidence>
<dbReference type="EMBL" id="PCHJ01000014">
    <property type="protein sequence ID" value="PKV09736.1"/>
    <property type="molecule type" value="Genomic_DNA"/>
</dbReference>
<dbReference type="Proteomes" id="UP000317536">
    <property type="component" value="Unassembled WGS sequence"/>
</dbReference>
<feature type="transmembrane region" description="Helical" evidence="1">
    <location>
        <begin position="120"/>
        <end position="141"/>
    </location>
</feature>
<evidence type="ECO:0000313" key="8">
    <source>
        <dbReference type="Proteomes" id="UP000233731"/>
    </source>
</evidence>
<dbReference type="EMBL" id="QGLK01000002">
    <property type="protein sequence ID" value="PXY88529.1"/>
    <property type="molecule type" value="Genomic_DNA"/>
</dbReference>
<evidence type="ECO:0000313" key="13">
    <source>
        <dbReference type="Proteomes" id="UP000664299"/>
    </source>
</evidence>
<evidence type="ECO:0000313" key="4">
    <source>
        <dbReference type="EMBL" id="PKV09736.1"/>
    </source>
</evidence>
<dbReference type="Proteomes" id="UP000664299">
    <property type="component" value="Unassembled WGS sequence"/>
</dbReference>
<feature type="transmembrane region" description="Helical" evidence="1">
    <location>
        <begin position="56"/>
        <end position="75"/>
    </location>
</feature>
<evidence type="ECO:0000313" key="5">
    <source>
        <dbReference type="EMBL" id="PXY82539.1"/>
    </source>
</evidence>
<evidence type="ECO:0000313" key="10">
    <source>
        <dbReference type="Proteomes" id="UP000248128"/>
    </source>
</evidence>
<dbReference type="Proteomes" id="UP000247744">
    <property type="component" value="Unassembled WGS sequence"/>
</dbReference>
<evidence type="ECO:0000313" key="3">
    <source>
        <dbReference type="EMBL" id="MSD91698.1"/>
    </source>
</evidence>
<name>A0A0F4M512_9BIFI</name>
<organism evidence="6 10">
    <name type="scientific">Bifidobacterium asteroides</name>
    <dbReference type="NCBI Taxonomy" id="1684"/>
    <lineage>
        <taxon>Bacteria</taxon>
        <taxon>Bacillati</taxon>
        <taxon>Actinomycetota</taxon>
        <taxon>Actinomycetes</taxon>
        <taxon>Bifidobacteriales</taxon>
        <taxon>Bifidobacteriaceae</taxon>
        <taxon>Bifidobacterium</taxon>
    </lineage>
</organism>
<feature type="transmembrane region" description="Helical" evidence="1">
    <location>
        <begin position="20"/>
        <end position="44"/>
    </location>
</feature>
<dbReference type="OrthoDB" id="3232882at2"/>
<evidence type="ECO:0000313" key="6">
    <source>
        <dbReference type="EMBL" id="PXY88529.1"/>
    </source>
</evidence>
<keyword evidence="1" id="KW-0472">Membrane</keyword>
<dbReference type="RefSeq" id="WP_015022033.1">
    <property type="nucleotide sequence ID" value="NZ_CP132384.1"/>
</dbReference>
<reference evidence="2" key="5">
    <citation type="submission" date="2021-03" db="EMBL/GenBank/DDBJ databases">
        <title>Genome sequence of Bifidobacterium asteroides strain wkB204 isolated from a honey bee gut.</title>
        <authorList>
            <person name="Motta E.V.S."/>
            <person name="Kwong W.K."/>
            <person name="Moran N.A."/>
        </authorList>
    </citation>
    <scope>NUCLEOTIDE SEQUENCE</scope>
    <source>
        <strain evidence="2">WkB204</strain>
    </source>
</reference>
<accession>A0A0F4M512</accession>
<sequence length="148" mass="16211">MSDRGRSDHVTVSDAITGVGFFGTVLLGFVFPFAVGIGVTYRLLPFGGVRSWVHGWRGVLGTIVIFLLWFFGTYITDALVDVLFSMSSHKVLKKLVSEVVSFVFLMGLMALAFSRWEAMALSSLITEVLTILISLLVIHAVDAADKHD</sequence>
<dbReference type="Proteomes" id="UP000436357">
    <property type="component" value="Unassembled WGS sequence"/>
</dbReference>
<evidence type="ECO:0000313" key="12">
    <source>
        <dbReference type="Proteomes" id="UP000436357"/>
    </source>
</evidence>
<dbReference type="EMBL" id="JAFMNU010000031">
    <property type="protein sequence ID" value="MBO0624364.1"/>
    <property type="molecule type" value="Genomic_DNA"/>
</dbReference>
<dbReference type="EMBL" id="QGLL01000007">
    <property type="protein sequence ID" value="PXY82539.1"/>
    <property type="molecule type" value="Genomic_DNA"/>
</dbReference>
<reference evidence="4 8" key="1">
    <citation type="submission" date="2017-10" db="EMBL/GenBank/DDBJ databases">
        <title>Bifidobacterium genomics.</title>
        <authorList>
            <person name="Lugli G.A."/>
            <person name="Milani C."/>
            <person name="Mancabelli L."/>
        </authorList>
    </citation>
    <scope>NUCLEOTIDE SEQUENCE [LARGE SCALE GENOMIC DNA]</scope>
    <source>
        <strain evidence="4 8">1460B</strain>
    </source>
</reference>
<proteinExistence type="predicted"/>
<dbReference type="AlphaFoldDB" id="A0A0F4M512"/>
<keyword evidence="1" id="KW-0812">Transmembrane</keyword>
<dbReference type="EMBL" id="VMHJ01000007">
    <property type="protein sequence ID" value="TSJ84676.1"/>
    <property type="molecule type" value="Genomic_DNA"/>
</dbReference>
<reference evidence="9 10" key="2">
    <citation type="submission" date="2018-05" db="EMBL/GenBank/DDBJ databases">
        <title>Reference genomes for bee gut microbiota database.</title>
        <authorList>
            <person name="Ellegaard K.M."/>
        </authorList>
    </citation>
    <scope>NUCLEOTIDE SEQUENCE [LARGE SCALE GENOMIC DNA]</scope>
    <source>
        <strain evidence="6 10">ESL0199</strain>
        <strain evidence="5 9">ESL0200</strain>
    </source>
</reference>